<proteinExistence type="inferred from homology"/>
<dbReference type="Gene3D" id="3.50.80.20">
    <property type="entry name" value="D-Ala-D-Ala carboxypeptidase C, peptidase S13"/>
    <property type="match status" value="1"/>
</dbReference>
<name>A0A5A7SD29_9NOCA</name>
<keyword evidence="4" id="KW-1185">Reference proteome</keyword>
<dbReference type="InterPro" id="IPR012338">
    <property type="entry name" value="Beta-lactam/transpept-like"/>
</dbReference>
<dbReference type="Proteomes" id="UP000322244">
    <property type="component" value="Unassembled WGS sequence"/>
</dbReference>
<protein>
    <submittedName>
        <fullName evidence="3">Peptidase S13</fullName>
    </submittedName>
</protein>
<dbReference type="GO" id="GO:0006508">
    <property type="term" value="P:proteolysis"/>
    <property type="evidence" value="ECO:0007669"/>
    <property type="project" value="InterPro"/>
</dbReference>
<comment type="similarity">
    <text evidence="1">Belongs to the peptidase S13 family.</text>
</comment>
<dbReference type="Pfam" id="PF02113">
    <property type="entry name" value="Peptidase_S13"/>
    <property type="match status" value="1"/>
</dbReference>
<keyword evidence="2" id="KW-0378">Hydrolase</keyword>
<evidence type="ECO:0000313" key="3">
    <source>
        <dbReference type="EMBL" id="KAA0024060.1"/>
    </source>
</evidence>
<reference evidence="3 4" key="1">
    <citation type="submission" date="2019-07" db="EMBL/GenBank/DDBJ databases">
        <title>Rhodococcus cavernicolus sp. nov., isolated from a cave.</title>
        <authorList>
            <person name="Lee S.D."/>
        </authorList>
    </citation>
    <scope>NUCLEOTIDE SEQUENCE [LARGE SCALE GENOMIC DNA]</scope>
    <source>
        <strain evidence="3 4">C1-24</strain>
    </source>
</reference>
<evidence type="ECO:0000256" key="2">
    <source>
        <dbReference type="ARBA" id="ARBA00022801"/>
    </source>
</evidence>
<dbReference type="GO" id="GO:0000270">
    <property type="term" value="P:peptidoglycan metabolic process"/>
    <property type="evidence" value="ECO:0007669"/>
    <property type="project" value="TreeGrafter"/>
</dbReference>
<sequence length="561" mass="57665">MRFPHGSGHVSQLGREFLCRPVGAAVRRRSGPVRSGIRALVPVVILLASLAACTTQSDKADSPTGTIGSLPDAARQIMAKPAYAGARWLYYVADPNTGKAVLANAPDQLVFTGSTAKEFTIGTVYDTLGTETRLTTPVYASAPTVAGTVSGNLVLVASGDLTLGGRGALQGKVDHTFTATSVDHVYGDIAPNTTKVADDPLAGLNDLAHQVAAKGITRIDGDVVIDTRIWETFKGQEGLVPPIFVNDNILDIDVTPGDVGQLASIATTPQTSAFTVESKVTTADTATGLQVAADPNDPRHIVVTGTVAPGKPAATIYRIPDAASWARTLFVEALGRAGVTVAAPALSSNNEAGLPAPTSYPADRQVAAFQSPTMKAFGSMILETSYNTGANAMMCLLAVEAGSTDCTAGLKTIRDEVEMAGLNSNEVVLVDGQGADPASTTPKQMAAWMQWAAGQSWGPDFVAGQPILGVTGSLASSGADSPAKGKVLAKTGTSAAVDPATGRALFNVQSLAGYLVRDNGKNLVFGLSMSGGTYPDVLTGLHDAGDDVAMVAAAIQQAFEK</sequence>
<gene>
    <name evidence="3" type="ORF">FOY51_05705</name>
</gene>
<evidence type="ECO:0000313" key="4">
    <source>
        <dbReference type="Proteomes" id="UP000322244"/>
    </source>
</evidence>
<dbReference type="InterPro" id="IPR000667">
    <property type="entry name" value="Peptidase_S13"/>
</dbReference>
<dbReference type="SUPFAM" id="SSF56601">
    <property type="entry name" value="beta-lactamase/transpeptidase-like"/>
    <property type="match status" value="1"/>
</dbReference>
<dbReference type="PANTHER" id="PTHR30023:SF0">
    <property type="entry name" value="PENICILLIN-SENSITIVE CARBOXYPEPTIDASE A"/>
    <property type="match status" value="1"/>
</dbReference>
<dbReference type="OrthoDB" id="9802627at2"/>
<evidence type="ECO:0000256" key="1">
    <source>
        <dbReference type="ARBA" id="ARBA00006096"/>
    </source>
</evidence>
<comment type="caution">
    <text evidence="3">The sequence shown here is derived from an EMBL/GenBank/DDBJ whole genome shotgun (WGS) entry which is preliminary data.</text>
</comment>
<dbReference type="Gene3D" id="3.40.710.10">
    <property type="entry name" value="DD-peptidase/beta-lactamase superfamily"/>
    <property type="match status" value="1"/>
</dbReference>
<organism evidence="3 4">
    <name type="scientific">Antrihabitans cavernicola</name>
    <dbReference type="NCBI Taxonomy" id="2495913"/>
    <lineage>
        <taxon>Bacteria</taxon>
        <taxon>Bacillati</taxon>
        <taxon>Actinomycetota</taxon>
        <taxon>Actinomycetes</taxon>
        <taxon>Mycobacteriales</taxon>
        <taxon>Nocardiaceae</taxon>
        <taxon>Antrihabitans</taxon>
    </lineage>
</organism>
<dbReference type="PANTHER" id="PTHR30023">
    <property type="entry name" value="D-ALANYL-D-ALANINE CARBOXYPEPTIDASE"/>
    <property type="match status" value="1"/>
</dbReference>
<dbReference type="AlphaFoldDB" id="A0A5A7SD29"/>
<dbReference type="EMBL" id="VLNY01000002">
    <property type="protein sequence ID" value="KAA0024060.1"/>
    <property type="molecule type" value="Genomic_DNA"/>
</dbReference>
<dbReference type="GO" id="GO:0004185">
    <property type="term" value="F:serine-type carboxypeptidase activity"/>
    <property type="evidence" value="ECO:0007669"/>
    <property type="project" value="InterPro"/>
</dbReference>
<accession>A0A5A7SD29</accession>